<evidence type="ECO:0000259" key="4">
    <source>
        <dbReference type="PROSITE" id="PS01124"/>
    </source>
</evidence>
<evidence type="ECO:0000313" key="6">
    <source>
        <dbReference type="Proteomes" id="UP000241209"/>
    </source>
</evidence>
<dbReference type="InterPro" id="IPR020449">
    <property type="entry name" value="Tscrpt_reg_AraC-type_HTH"/>
</dbReference>
<evidence type="ECO:0000256" key="2">
    <source>
        <dbReference type="ARBA" id="ARBA00023125"/>
    </source>
</evidence>
<evidence type="ECO:0000313" key="5">
    <source>
        <dbReference type="EMBL" id="PTI27781.1"/>
    </source>
</evidence>
<dbReference type="PROSITE" id="PS01124">
    <property type="entry name" value="HTH_ARAC_FAMILY_2"/>
    <property type="match status" value="1"/>
</dbReference>
<dbReference type="STRING" id="1167632.GCA_000286335_02424"/>
<dbReference type="InterPro" id="IPR018060">
    <property type="entry name" value="HTH_AraC"/>
</dbReference>
<dbReference type="OrthoDB" id="247151at2"/>
<feature type="domain" description="HTH araC/xylS-type" evidence="4">
    <location>
        <begin position="167"/>
        <end position="220"/>
    </location>
</feature>
<dbReference type="RefSeq" id="WP_107557408.1">
    <property type="nucleotide sequence ID" value="NZ_JABUYR010000025.1"/>
</dbReference>
<dbReference type="SUPFAM" id="SSF46689">
    <property type="entry name" value="Homeodomain-like"/>
    <property type="match status" value="1"/>
</dbReference>
<proteinExistence type="predicted"/>
<evidence type="ECO:0000256" key="1">
    <source>
        <dbReference type="ARBA" id="ARBA00023015"/>
    </source>
</evidence>
<dbReference type="InterPro" id="IPR009057">
    <property type="entry name" value="Homeodomain-like_sf"/>
</dbReference>
<dbReference type="Pfam" id="PF12833">
    <property type="entry name" value="HTH_18"/>
    <property type="match status" value="1"/>
</dbReference>
<keyword evidence="2" id="KW-0238">DNA-binding</keyword>
<reference evidence="5 6" key="1">
    <citation type="journal article" date="2016" name="Front. Microbiol.">
        <title>Comprehensive Phylogenetic Analysis of Bovine Non-aureus Staphylococci Species Based on Whole-Genome Sequencing.</title>
        <authorList>
            <person name="Naushad S."/>
            <person name="Barkema H.W."/>
            <person name="Luby C."/>
            <person name="Condas L.A."/>
            <person name="Nobrega D.B."/>
            <person name="Carson D.A."/>
            <person name="De Buck J."/>
        </authorList>
    </citation>
    <scope>NUCLEOTIDE SEQUENCE [LARGE SCALE GENOMIC DNA]</scope>
    <source>
        <strain evidence="5 6">SNUC 2204</strain>
    </source>
</reference>
<accession>A0A2T4PQC0</accession>
<keyword evidence="3" id="KW-0804">Transcription</keyword>
<dbReference type="GO" id="GO:0003700">
    <property type="term" value="F:DNA-binding transcription factor activity"/>
    <property type="evidence" value="ECO:0007669"/>
    <property type="project" value="InterPro"/>
</dbReference>
<dbReference type="GO" id="GO:0043565">
    <property type="term" value="F:sequence-specific DNA binding"/>
    <property type="evidence" value="ECO:0007669"/>
    <property type="project" value="InterPro"/>
</dbReference>
<dbReference type="PRINTS" id="PR00032">
    <property type="entry name" value="HTHARAC"/>
</dbReference>
<sequence>MFSFQVYNLNKEHSCIYNCENLSLLYVTDGEIQVFYHSLNKYSYVKKGFYSIVPFDEYGYINALNGDVKIITLNYLLIYTIANNLYNNLISKDYTNLPFSKNEYITQYHLNFLAKYSPFKDSSLSTEISYSINTLLYLLQENIRKAFNLYSSQTIHQQPYSLNYTNIKRRKLFDASVELLNNPQKSIAHIATEFGFYDQAHFTKVFKKYRNITPHAFRQRHAFFKHYK</sequence>
<dbReference type="Gene3D" id="1.10.10.60">
    <property type="entry name" value="Homeodomain-like"/>
    <property type="match status" value="1"/>
</dbReference>
<organism evidence="5 6">
    <name type="scientific">Mammaliicoccus vitulinus</name>
    <dbReference type="NCBI Taxonomy" id="71237"/>
    <lineage>
        <taxon>Bacteria</taxon>
        <taxon>Bacillati</taxon>
        <taxon>Bacillota</taxon>
        <taxon>Bacilli</taxon>
        <taxon>Bacillales</taxon>
        <taxon>Staphylococcaceae</taxon>
        <taxon>Mammaliicoccus</taxon>
    </lineage>
</organism>
<protein>
    <recommendedName>
        <fullName evidence="4">HTH araC/xylS-type domain-containing protein</fullName>
    </recommendedName>
</protein>
<gene>
    <name evidence="5" type="ORF">BU072_12830</name>
</gene>
<dbReference type="SMART" id="SM00342">
    <property type="entry name" value="HTH_ARAC"/>
    <property type="match status" value="1"/>
</dbReference>
<evidence type="ECO:0000256" key="3">
    <source>
        <dbReference type="ARBA" id="ARBA00023163"/>
    </source>
</evidence>
<dbReference type="Proteomes" id="UP000241209">
    <property type="component" value="Unassembled WGS sequence"/>
</dbReference>
<comment type="caution">
    <text evidence="5">The sequence shown here is derived from an EMBL/GenBank/DDBJ whole genome shotgun (WGS) entry which is preliminary data.</text>
</comment>
<name>A0A2T4PQC0_9STAP</name>
<keyword evidence="1" id="KW-0805">Transcription regulation</keyword>
<dbReference type="AlphaFoldDB" id="A0A2T4PQC0"/>
<dbReference type="EMBL" id="PZFK01000043">
    <property type="protein sequence ID" value="PTI27781.1"/>
    <property type="molecule type" value="Genomic_DNA"/>
</dbReference>